<dbReference type="EMBL" id="CAJNOM010002200">
    <property type="protein sequence ID" value="CAF1628795.1"/>
    <property type="molecule type" value="Genomic_DNA"/>
</dbReference>
<dbReference type="EMBL" id="CAJNOI010001870">
    <property type="protein sequence ID" value="CAF1444482.1"/>
    <property type="molecule type" value="Genomic_DNA"/>
</dbReference>
<protein>
    <submittedName>
        <fullName evidence="3">Uncharacterized protein</fullName>
    </submittedName>
</protein>
<dbReference type="Proteomes" id="UP000663877">
    <property type="component" value="Unassembled WGS sequence"/>
</dbReference>
<evidence type="ECO:0000313" key="2">
    <source>
        <dbReference type="EMBL" id="CAF1444482.1"/>
    </source>
</evidence>
<sequence length="45" mass="5291">MDKMMNEMWTHLPIDRASTPIEKRSFQPQPQPRTSTPKLSKISYS</sequence>
<gene>
    <name evidence="2" type="ORF">BJG266_LOCUS40082</name>
    <name evidence="3" type="ORF">QVE165_LOCUS56965</name>
</gene>
<dbReference type="AlphaFoldDB" id="A0A816CZB7"/>
<dbReference type="OrthoDB" id="10046322at2759"/>
<organism evidence="3 4">
    <name type="scientific">Adineta steineri</name>
    <dbReference type="NCBI Taxonomy" id="433720"/>
    <lineage>
        <taxon>Eukaryota</taxon>
        <taxon>Metazoa</taxon>
        <taxon>Spiralia</taxon>
        <taxon>Gnathifera</taxon>
        <taxon>Rotifera</taxon>
        <taxon>Eurotatoria</taxon>
        <taxon>Bdelloidea</taxon>
        <taxon>Adinetida</taxon>
        <taxon>Adinetidae</taxon>
        <taxon>Adineta</taxon>
    </lineage>
</organism>
<proteinExistence type="predicted"/>
<evidence type="ECO:0000313" key="3">
    <source>
        <dbReference type="EMBL" id="CAF1628795.1"/>
    </source>
</evidence>
<feature type="non-terminal residue" evidence="3">
    <location>
        <position position="45"/>
    </location>
</feature>
<keyword evidence="4" id="KW-1185">Reference proteome</keyword>
<feature type="region of interest" description="Disordered" evidence="1">
    <location>
        <begin position="1"/>
        <end position="45"/>
    </location>
</feature>
<comment type="caution">
    <text evidence="3">The sequence shown here is derived from an EMBL/GenBank/DDBJ whole genome shotgun (WGS) entry which is preliminary data.</text>
</comment>
<dbReference type="Proteomes" id="UP000663832">
    <property type="component" value="Unassembled WGS sequence"/>
</dbReference>
<accession>A0A816CZB7</accession>
<evidence type="ECO:0000313" key="4">
    <source>
        <dbReference type="Proteomes" id="UP000663832"/>
    </source>
</evidence>
<name>A0A816CZB7_9BILA</name>
<reference evidence="3" key="1">
    <citation type="submission" date="2021-02" db="EMBL/GenBank/DDBJ databases">
        <authorList>
            <person name="Nowell W R."/>
        </authorList>
    </citation>
    <scope>NUCLEOTIDE SEQUENCE</scope>
</reference>
<evidence type="ECO:0000256" key="1">
    <source>
        <dbReference type="SAM" id="MobiDB-lite"/>
    </source>
</evidence>
<feature type="compositionally biased region" description="Polar residues" evidence="1">
    <location>
        <begin position="26"/>
        <end position="45"/>
    </location>
</feature>